<name>A0A0E9PGM0_ANGAN</name>
<dbReference type="EMBL" id="GBXM01105165">
    <property type="protein sequence ID" value="JAH03412.1"/>
    <property type="molecule type" value="Transcribed_RNA"/>
</dbReference>
<reference evidence="1" key="2">
    <citation type="journal article" date="2015" name="Fish Shellfish Immunol.">
        <title>Early steps in the European eel (Anguilla anguilla)-Vibrio vulnificus interaction in the gills: Role of the RtxA13 toxin.</title>
        <authorList>
            <person name="Callol A."/>
            <person name="Pajuelo D."/>
            <person name="Ebbesson L."/>
            <person name="Teles M."/>
            <person name="MacKenzie S."/>
            <person name="Amaro C."/>
        </authorList>
    </citation>
    <scope>NUCLEOTIDE SEQUENCE</scope>
</reference>
<evidence type="ECO:0000313" key="1">
    <source>
        <dbReference type="EMBL" id="JAH03412.1"/>
    </source>
</evidence>
<dbReference type="AlphaFoldDB" id="A0A0E9PGM0"/>
<reference evidence="1" key="1">
    <citation type="submission" date="2014-11" db="EMBL/GenBank/DDBJ databases">
        <authorList>
            <person name="Amaro Gonzalez C."/>
        </authorList>
    </citation>
    <scope>NUCLEOTIDE SEQUENCE</scope>
</reference>
<protein>
    <submittedName>
        <fullName evidence="1">Uncharacterized protein</fullName>
    </submittedName>
</protein>
<proteinExistence type="predicted"/>
<accession>A0A0E9PGM0</accession>
<organism evidence="1">
    <name type="scientific">Anguilla anguilla</name>
    <name type="common">European freshwater eel</name>
    <name type="synonym">Muraena anguilla</name>
    <dbReference type="NCBI Taxonomy" id="7936"/>
    <lineage>
        <taxon>Eukaryota</taxon>
        <taxon>Metazoa</taxon>
        <taxon>Chordata</taxon>
        <taxon>Craniata</taxon>
        <taxon>Vertebrata</taxon>
        <taxon>Euteleostomi</taxon>
        <taxon>Actinopterygii</taxon>
        <taxon>Neopterygii</taxon>
        <taxon>Teleostei</taxon>
        <taxon>Anguilliformes</taxon>
        <taxon>Anguillidae</taxon>
        <taxon>Anguilla</taxon>
    </lineage>
</organism>
<sequence>MCRGRERNALKDLLSYPTPGAAHGPVLNLK</sequence>